<organism evidence="5 6">
    <name type="scientific">Streptomyces chumphonensis</name>
    <dbReference type="NCBI Taxonomy" id="1214925"/>
    <lineage>
        <taxon>Bacteria</taxon>
        <taxon>Bacillati</taxon>
        <taxon>Actinomycetota</taxon>
        <taxon>Actinomycetes</taxon>
        <taxon>Kitasatosporales</taxon>
        <taxon>Streptomycetaceae</taxon>
        <taxon>Streptomyces</taxon>
    </lineage>
</organism>
<dbReference type="GO" id="GO:0005829">
    <property type="term" value="C:cytosol"/>
    <property type="evidence" value="ECO:0007669"/>
    <property type="project" value="UniProtKB-ARBA"/>
</dbReference>
<evidence type="ECO:0000313" key="6">
    <source>
        <dbReference type="Proteomes" id="UP000632289"/>
    </source>
</evidence>
<gene>
    <name evidence="5" type="ORF">IF129_02300</name>
</gene>
<protein>
    <submittedName>
        <fullName evidence="5">Alkene reductase</fullName>
    </submittedName>
</protein>
<dbReference type="GO" id="GO:0010181">
    <property type="term" value="F:FMN binding"/>
    <property type="evidence" value="ECO:0007669"/>
    <property type="project" value="InterPro"/>
</dbReference>
<keyword evidence="3" id="KW-0560">Oxidoreductase</keyword>
<evidence type="ECO:0000256" key="3">
    <source>
        <dbReference type="ARBA" id="ARBA00023002"/>
    </source>
</evidence>
<dbReference type="InterPro" id="IPR013785">
    <property type="entry name" value="Aldolase_TIM"/>
</dbReference>
<accession>A0A927IAY4</accession>
<feature type="domain" description="NADH:flavin oxidoreductase/NADH oxidase N-terminal" evidence="4">
    <location>
        <begin position="10"/>
        <end position="335"/>
    </location>
</feature>
<evidence type="ECO:0000313" key="5">
    <source>
        <dbReference type="EMBL" id="MBD3930407.1"/>
    </source>
</evidence>
<comment type="caution">
    <text evidence="5">The sequence shown here is derived from an EMBL/GenBank/DDBJ whole genome shotgun (WGS) entry which is preliminary data.</text>
</comment>
<dbReference type="InterPro" id="IPR001155">
    <property type="entry name" value="OxRdtase_FMN_N"/>
</dbReference>
<dbReference type="PANTHER" id="PTHR22893">
    <property type="entry name" value="NADH OXIDOREDUCTASE-RELATED"/>
    <property type="match status" value="1"/>
</dbReference>
<evidence type="ECO:0000256" key="2">
    <source>
        <dbReference type="ARBA" id="ARBA00005979"/>
    </source>
</evidence>
<evidence type="ECO:0000256" key="1">
    <source>
        <dbReference type="ARBA" id="ARBA00001917"/>
    </source>
</evidence>
<dbReference type="GO" id="GO:0016628">
    <property type="term" value="F:oxidoreductase activity, acting on the CH-CH group of donors, NAD or NADP as acceptor"/>
    <property type="evidence" value="ECO:0007669"/>
    <property type="project" value="UniProtKB-ARBA"/>
</dbReference>
<dbReference type="Proteomes" id="UP000632289">
    <property type="component" value="Unassembled WGS sequence"/>
</dbReference>
<dbReference type="Pfam" id="PF00724">
    <property type="entry name" value="Oxidored_FMN"/>
    <property type="match status" value="1"/>
</dbReference>
<proteinExistence type="inferred from homology"/>
<comment type="cofactor">
    <cofactor evidence="1">
        <name>FMN</name>
        <dbReference type="ChEBI" id="CHEBI:58210"/>
    </cofactor>
</comment>
<reference evidence="5" key="1">
    <citation type="submission" date="2020-09" db="EMBL/GenBank/DDBJ databases">
        <title>Secondary metabolite and genome analysis of marine Streptomyces chumphonensis KK1-2T.</title>
        <authorList>
            <person name="Phongsopitanun W."/>
            <person name="Kanchanasin P."/>
            <person name="Pittayakhajonwut P."/>
            <person name="Suwanborirux K."/>
            <person name="Tanasupawat S."/>
        </authorList>
    </citation>
    <scope>NUCLEOTIDE SEQUENCE</scope>
    <source>
        <strain evidence="5">KK1-2</strain>
    </source>
</reference>
<name>A0A927IAY4_9ACTN</name>
<evidence type="ECO:0000259" key="4">
    <source>
        <dbReference type="Pfam" id="PF00724"/>
    </source>
</evidence>
<dbReference type="AlphaFoldDB" id="A0A927IAY4"/>
<sequence>MTTTPPHAALFAPLTLGKIALRNRLVMAPMTRNRATVDGLATPLMAEYYAQRAQAGLIVTEGVQPSQVGQGFLNTPGLHTDEQTASWRQVTDAVHAAGGRIVVQLMHSGRIGHPSLYPSAHRSVAPSPLAAGGQCFTPQGMTDYEVPHELTVEEIAATVADFADASRRAVDAGFDGVELHAGNGFLLHQFLSDNTNHRTDGYGGDLAGRIRLTVEVAEAAAEAIGADRVGLRVSPANPYNDIVEGDTDELYGALLPALPPLAFLHVMEAQCRPVTRTVREVWQGALVLNPHRDAQAGAVTPEVAAEALEEGLADAVALGALFLANPDLPARIRAGGPYNTLDEGTFYGGDHRGYTDYPTLA</sequence>
<keyword evidence="6" id="KW-1185">Reference proteome</keyword>
<dbReference type="RefSeq" id="WP_191207688.1">
    <property type="nucleotide sequence ID" value="NZ_BAABKL010000039.1"/>
</dbReference>
<dbReference type="InterPro" id="IPR045247">
    <property type="entry name" value="Oye-like"/>
</dbReference>
<dbReference type="CDD" id="cd02933">
    <property type="entry name" value="OYE_like_FMN"/>
    <property type="match status" value="1"/>
</dbReference>
<dbReference type="EMBL" id="JACXYU010000001">
    <property type="protein sequence ID" value="MBD3930407.1"/>
    <property type="molecule type" value="Genomic_DNA"/>
</dbReference>
<dbReference type="PANTHER" id="PTHR22893:SF91">
    <property type="entry name" value="NADPH DEHYDROGENASE 2-RELATED"/>
    <property type="match status" value="1"/>
</dbReference>
<dbReference type="FunFam" id="3.20.20.70:FF:000059">
    <property type="entry name" value="N-ethylmaleimide reductase, FMN-linked"/>
    <property type="match status" value="1"/>
</dbReference>
<dbReference type="SUPFAM" id="SSF51395">
    <property type="entry name" value="FMN-linked oxidoreductases"/>
    <property type="match status" value="1"/>
</dbReference>
<comment type="similarity">
    <text evidence="2">Belongs to the NADH:flavin oxidoreductase/NADH oxidase family.</text>
</comment>
<dbReference type="Gene3D" id="3.20.20.70">
    <property type="entry name" value="Aldolase class I"/>
    <property type="match status" value="1"/>
</dbReference>